<evidence type="ECO:0000313" key="2">
    <source>
        <dbReference type="EMBL" id="ORY99974.1"/>
    </source>
</evidence>
<dbReference type="InParanoid" id="A0A1X2HL22"/>
<name>A0A1X2HL22_SYNRA</name>
<proteinExistence type="predicted"/>
<dbReference type="AlphaFoldDB" id="A0A1X2HL22"/>
<comment type="caution">
    <text evidence="2">The sequence shown here is derived from an EMBL/GenBank/DDBJ whole genome shotgun (WGS) entry which is preliminary data.</text>
</comment>
<dbReference type="EMBL" id="MCGN01000002">
    <property type="protein sequence ID" value="ORY99974.1"/>
    <property type="molecule type" value="Genomic_DNA"/>
</dbReference>
<dbReference type="Proteomes" id="UP000242180">
    <property type="component" value="Unassembled WGS sequence"/>
</dbReference>
<keyword evidence="3" id="KW-1185">Reference proteome</keyword>
<accession>A0A1X2HL22</accession>
<sequence>MLQRQTFRSVQRIQWVRAMSALNQSAPQGNTKPQMTNKPVNNNTTSTELQDNLMTSAPLWNENVATESEIDVRNGSRHSVCASAPSMTRANCNNAQ</sequence>
<evidence type="ECO:0000313" key="3">
    <source>
        <dbReference type="Proteomes" id="UP000242180"/>
    </source>
</evidence>
<protein>
    <submittedName>
        <fullName evidence="2">Uncharacterized protein</fullName>
    </submittedName>
</protein>
<dbReference type="OrthoDB" id="529205at2759"/>
<feature type="region of interest" description="Disordered" evidence="1">
    <location>
        <begin position="22"/>
        <end position="46"/>
    </location>
</feature>
<reference evidence="2 3" key="1">
    <citation type="submission" date="2016-07" db="EMBL/GenBank/DDBJ databases">
        <title>Pervasive Adenine N6-methylation of Active Genes in Fungi.</title>
        <authorList>
            <consortium name="DOE Joint Genome Institute"/>
            <person name="Mondo S.J."/>
            <person name="Dannebaum R.O."/>
            <person name="Kuo R.C."/>
            <person name="Labutti K."/>
            <person name="Haridas S."/>
            <person name="Kuo A."/>
            <person name="Salamov A."/>
            <person name="Ahrendt S.R."/>
            <person name="Lipzen A."/>
            <person name="Sullivan W."/>
            <person name="Andreopoulos W.B."/>
            <person name="Clum A."/>
            <person name="Lindquist E."/>
            <person name="Daum C."/>
            <person name="Ramamoorthy G.K."/>
            <person name="Gryganskyi A."/>
            <person name="Culley D."/>
            <person name="Magnuson J.K."/>
            <person name="James T.Y."/>
            <person name="O'Malley M.A."/>
            <person name="Stajich J.E."/>
            <person name="Spatafora J.W."/>
            <person name="Visel A."/>
            <person name="Grigoriev I.V."/>
        </authorList>
    </citation>
    <scope>NUCLEOTIDE SEQUENCE [LARGE SCALE GENOMIC DNA]</scope>
    <source>
        <strain evidence="2 3">NRRL 2496</strain>
    </source>
</reference>
<evidence type="ECO:0000256" key="1">
    <source>
        <dbReference type="SAM" id="MobiDB-lite"/>
    </source>
</evidence>
<gene>
    <name evidence="2" type="ORF">BCR43DRAFT_128753</name>
</gene>
<organism evidence="2 3">
    <name type="scientific">Syncephalastrum racemosum</name>
    <name type="common">Filamentous fungus</name>
    <dbReference type="NCBI Taxonomy" id="13706"/>
    <lineage>
        <taxon>Eukaryota</taxon>
        <taxon>Fungi</taxon>
        <taxon>Fungi incertae sedis</taxon>
        <taxon>Mucoromycota</taxon>
        <taxon>Mucoromycotina</taxon>
        <taxon>Mucoromycetes</taxon>
        <taxon>Mucorales</taxon>
        <taxon>Syncephalastraceae</taxon>
        <taxon>Syncephalastrum</taxon>
    </lineage>
</organism>